<evidence type="ECO:0000256" key="1">
    <source>
        <dbReference type="SAM" id="Coils"/>
    </source>
</evidence>
<proteinExistence type="predicted"/>
<dbReference type="PANTHER" id="PTHR16306:SF1">
    <property type="entry name" value="CHROMOSOME UNDETERMINED SCAFFOLD_7, WHOLE GENOME SHOTGUN SEQUENCE"/>
    <property type="match status" value="1"/>
</dbReference>
<dbReference type="Proteomes" id="UP001165121">
    <property type="component" value="Unassembled WGS sequence"/>
</dbReference>
<feature type="region of interest" description="Disordered" evidence="2">
    <location>
        <begin position="221"/>
        <end position="245"/>
    </location>
</feature>
<dbReference type="GO" id="GO:0005737">
    <property type="term" value="C:cytoplasm"/>
    <property type="evidence" value="ECO:0007669"/>
    <property type="project" value="TreeGrafter"/>
</dbReference>
<keyword evidence="1" id="KW-0175">Coiled coil</keyword>
<dbReference type="Gene3D" id="3.80.10.10">
    <property type="entry name" value="Ribonuclease Inhibitor"/>
    <property type="match status" value="1"/>
</dbReference>
<dbReference type="OrthoDB" id="2021138at2759"/>
<keyword evidence="4" id="KW-1185">Reference proteome</keyword>
<feature type="coiled-coil region" evidence="1">
    <location>
        <begin position="390"/>
        <end position="464"/>
    </location>
</feature>
<protein>
    <submittedName>
        <fullName evidence="3">Unnamed protein product</fullName>
    </submittedName>
</protein>
<dbReference type="PANTHER" id="PTHR16306">
    <property type="entry name" value="TRANSLIN-ASSOCIATED FACTOR X-INTERACTING PROTEIN 1"/>
    <property type="match status" value="1"/>
</dbReference>
<name>A0A9W6U889_9STRA</name>
<evidence type="ECO:0000313" key="4">
    <source>
        <dbReference type="Proteomes" id="UP001165121"/>
    </source>
</evidence>
<organism evidence="3 4">
    <name type="scientific">Phytophthora fragariaefolia</name>
    <dbReference type="NCBI Taxonomy" id="1490495"/>
    <lineage>
        <taxon>Eukaryota</taxon>
        <taxon>Sar</taxon>
        <taxon>Stramenopiles</taxon>
        <taxon>Oomycota</taxon>
        <taxon>Peronosporomycetes</taxon>
        <taxon>Peronosporales</taxon>
        <taxon>Peronosporaceae</taxon>
        <taxon>Phytophthora</taxon>
    </lineage>
</organism>
<dbReference type="InterPro" id="IPR032675">
    <property type="entry name" value="LRR_dom_sf"/>
</dbReference>
<reference evidence="3" key="1">
    <citation type="submission" date="2023-04" db="EMBL/GenBank/DDBJ databases">
        <title>Phytophthora fragariaefolia NBRC 109709.</title>
        <authorList>
            <person name="Ichikawa N."/>
            <person name="Sato H."/>
            <person name="Tonouchi N."/>
        </authorList>
    </citation>
    <scope>NUCLEOTIDE SEQUENCE</scope>
    <source>
        <strain evidence="3">NBRC 109709</strain>
    </source>
</reference>
<feature type="compositionally biased region" description="Polar residues" evidence="2">
    <location>
        <begin position="235"/>
        <end position="245"/>
    </location>
</feature>
<comment type="caution">
    <text evidence="3">The sequence shown here is derived from an EMBL/GenBank/DDBJ whole genome shotgun (WGS) entry which is preliminary data.</text>
</comment>
<feature type="compositionally biased region" description="Low complexity" evidence="2">
    <location>
        <begin position="12"/>
        <end position="32"/>
    </location>
</feature>
<feature type="region of interest" description="Disordered" evidence="2">
    <location>
        <begin position="1"/>
        <end position="32"/>
    </location>
</feature>
<accession>A0A9W6U889</accession>
<dbReference type="SUPFAM" id="SSF52047">
    <property type="entry name" value="RNI-like"/>
    <property type="match status" value="1"/>
</dbReference>
<evidence type="ECO:0000313" key="3">
    <source>
        <dbReference type="EMBL" id="GMF27356.1"/>
    </source>
</evidence>
<evidence type="ECO:0000256" key="2">
    <source>
        <dbReference type="SAM" id="MobiDB-lite"/>
    </source>
</evidence>
<gene>
    <name evidence="3" type="ORF">Pfra01_000540300</name>
</gene>
<sequence>MESQVLPASCVDSTTLNDNDENSSTSSSGNSTGMTALEELQELYIADPNTERVSLRGRHLSQEDAEAVFTFLQQHFPRLRHLDLRDNDLHELPQDFGARLPKLVALNLSNNNFRFRMGALRTLGENLQHCPCLKSLSLSLSSPAEEQVLLSMLPRLRILNGTPLPSAGNSSEGNPASPTIQELQQFCASPLAKVPISSSTAPTQQKVLASVHSKAAAVTTLAPKPSAAAPRRNVKNSIRPTELPTSISDERTDWCKLLKVNRTQISKGSNSASALRPDSTSTTVVSTETFLQQLKAVVTAFHECDSLGKANGGSKAKLFAQLDRHVELLAQQLKHQEPEDSKAELSEAMLQTRWSLLEVCAMFGSQKVAQTDAGLGNGFGMLLAMQKQLLAAMQAQQRNAQARIQAHESTTEGPTPAQNQQQLKILLDVAEGLESDLEAVQLQLQHETARREQVEHENLELKRVRCSAKGILKAETFRPTRGASTTDNLGATVPTSRRIRRCNSENAGSGNSKLDMIEDVRAAEVSGSSSTPSLVTSAPPVTVSVRNLSLKQLVDLINCVYASKTKYDARATTAGAPRETMEQHLYTYLNTRFGLPKLIVDYASAVWKAAEHFARRENDAAVFVALLRNRLDEGFLDIKRKLQSALVELLRAFLSAKYPMKQGKAIAALVQSRLDGLLHEEEWRNILTYLYEPQDKKAEKYHAAQAQGKKSLPTEKPSLSLPFVDFEQVLYGYQLQGRLELLDSFRRAFEELDTERVGVIGRVSANNADEGNLSFKLRSVNQWLTQLFFSQHESAVATLVETLDPFNHDVITFSDAANALLPDIRRVSTMISSSSTSQPKTKKNTM</sequence>
<dbReference type="AlphaFoldDB" id="A0A9W6U889"/>
<dbReference type="EMBL" id="BSXT01000436">
    <property type="protein sequence ID" value="GMF27356.1"/>
    <property type="molecule type" value="Genomic_DNA"/>
</dbReference>